<comment type="similarity">
    <text evidence="2">Belongs to the binding-protein-dependent transport system permease family. FecCD subfamily.</text>
</comment>
<proteinExistence type="inferred from homology"/>
<evidence type="ECO:0000256" key="7">
    <source>
        <dbReference type="ARBA" id="ARBA00023136"/>
    </source>
</evidence>
<reference evidence="9" key="2">
    <citation type="journal article" date="2021" name="PeerJ">
        <title>Extensive microbial diversity within the chicken gut microbiome revealed by metagenomics and culture.</title>
        <authorList>
            <person name="Gilroy R."/>
            <person name="Ravi A."/>
            <person name="Getino M."/>
            <person name="Pursley I."/>
            <person name="Horton D.L."/>
            <person name="Alikhan N.F."/>
            <person name="Baker D."/>
            <person name="Gharbi K."/>
            <person name="Hall N."/>
            <person name="Watson M."/>
            <person name="Adriaenssens E.M."/>
            <person name="Foster-Nyarko E."/>
            <person name="Jarju S."/>
            <person name="Secka A."/>
            <person name="Antonio M."/>
            <person name="Oren A."/>
            <person name="Chaudhuri R.R."/>
            <person name="La Ragione R."/>
            <person name="Hildebrand F."/>
            <person name="Pallen M.J."/>
        </authorList>
    </citation>
    <scope>NUCLEOTIDE SEQUENCE</scope>
    <source>
        <strain evidence="9">13361</strain>
    </source>
</reference>
<dbReference type="PANTHER" id="PTHR30472:SF25">
    <property type="entry name" value="ABC TRANSPORTER PERMEASE PROTEIN MJ0876-RELATED"/>
    <property type="match status" value="1"/>
</dbReference>
<dbReference type="Gene3D" id="1.10.3470.10">
    <property type="entry name" value="ABC transporter involved in vitamin B12 uptake, BtuC"/>
    <property type="match status" value="1"/>
</dbReference>
<evidence type="ECO:0000256" key="4">
    <source>
        <dbReference type="ARBA" id="ARBA00022475"/>
    </source>
</evidence>
<comment type="caution">
    <text evidence="9">The sequence shown here is derived from an EMBL/GenBank/DDBJ whole genome shotgun (WGS) entry which is preliminary data.</text>
</comment>
<gene>
    <name evidence="9" type="ORF">IAB74_05785</name>
</gene>
<feature type="transmembrane region" description="Helical" evidence="8">
    <location>
        <begin position="323"/>
        <end position="342"/>
    </location>
</feature>
<dbReference type="AlphaFoldDB" id="A0A9D1CMF8"/>
<protein>
    <submittedName>
        <fullName evidence="9">Iron ABC transporter permease</fullName>
    </submittedName>
</protein>
<feature type="transmembrane region" description="Helical" evidence="8">
    <location>
        <begin position="167"/>
        <end position="188"/>
    </location>
</feature>
<feature type="transmembrane region" description="Helical" evidence="8">
    <location>
        <begin position="136"/>
        <end position="155"/>
    </location>
</feature>
<evidence type="ECO:0000256" key="3">
    <source>
        <dbReference type="ARBA" id="ARBA00022448"/>
    </source>
</evidence>
<feature type="transmembrane region" description="Helical" evidence="8">
    <location>
        <begin position="294"/>
        <end position="311"/>
    </location>
</feature>
<evidence type="ECO:0000256" key="8">
    <source>
        <dbReference type="SAM" id="Phobius"/>
    </source>
</evidence>
<name>A0A9D1CMF8_9FIRM</name>
<dbReference type="PANTHER" id="PTHR30472">
    <property type="entry name" value="FERRIC ENTEROBACTIN TRANSPORT SYSTEM PERMEASE PROTEIN"/>
    <property type="match status" value="1"/>
</dbReference>
<dbReference type="InterPro" id="IPR037294">
    <property type="entry name" value="ABC_BtuC-like"/>
</dbReference>
<dbReference type="CDD" id="cd06550">
    <property type="entry name" value="TM_ABC_iron-siderophores_like"/>
    <property type="match status" value="1"/>
</dbReference>
<dbReference type="Pfam" id="PF01032">
    <property type="entry name" value="FecCD"/>
    <property type="match status" value="1"/>
</dbReference>
<comment type="subcellular location">
    <subcellularLocation>
        <location evidence="1">Cell membrane</location>
        <topology evidence="1">Multi-pass membrane protein</topology>
    </subcellularLocation>
</comment>
<feature type="transmembrane region" description="Helical" evidence="8">
    <location>
        <begin position="252"/>
        <end position="282"/>
    </location>
</feature>
<dbReference type="EMBL" id="DVFK01000081">
    <property type="protein sequence ID" value="HIQ67998.1"/>
    <property type="molecule type" value="Genomic_DNA"/>
</dbReference>
<keyword evidence="3" id="KW-0813">Transport</keyword>
<evidence type="ECO:0000256" key="6">
    <source>
        <dbReference type="ARBA" id="ARBA00022989"/>
    </source>
</evidence>
<organism evidence="9 10">
    <name type="scientific">Candidatus Faecousia excrementigallinarum</name>
    <dbReference type="NCBI Taxonomy" id="2840806"/>
    <lineage>
        <taxon>Bacteria</taxon>
        <taxon>Bacillati</taxon>
        <taxon>Bacillota</taxon>
        <taxon>Clostridia</taxon>
        <taxon>Eubacteriales</taxon>
        <taxon>Oscillospiraceae</taxon>
        <taxon>Faecousia</taxon>
    </lineage>
</organism>
<feature type="transmembrane region" description="Helical" evidence="8">
    <location>
        <begin position="208"/>
        <end position="231"/>
    </location>
</feature>
<dbReference type="InterPro" id="IPR000522">
    <property type="entry name" value="ABC_transptr_permease_BtuC"/>
</dbReference>
<dbReference type="SUPFAM" id="SSF81345">
    <property type="entry name" value="ABC transporter involved in vitamin B12 uptake, BtuC"/>
    <property type="match status" value="1"/>
</dbReference>
<dbReference type="GO" id="GO:0033214">
    <property type="term" value="P:siderophore-iron import into cell"/>
    <property type="evidence" value="ECO:0007669"/>
    <property type="project" value="TreeGrafter"/>
</dbReference>
<feature type="transmembrane region" description="Helical" evidence="8">
    <location>
        <begin position="96"/>
        <end position="116"/>
    </location>
</feature>
<reference evidence="9" key="1">
    <citation type="submission" date="2020-10" db="EMBL/GenBank/DDBJ databases">
        <authorList>
            <person name="Gilroy R."/>
        </authorList>
    </citation>
    <scope>NUCLEOTIDE SEQUENCE</scope>
    <source>
        <strain evidence="9">13361</strain>
    </source>
</reference>
<keyword evidence="7 8" id="KW-0472">Membrane</keyword>
<sequence>MQLNSYRQYLGRKWLALGIALLGVCASALWSISAGSAGLSVGDILRSLIHPGTDSNSIILWNVRLPRAAAALVIGMGLAVSGCVMQNVLRNPMASASTLGVSQGACFGAAVGIVFFEGGVQVGNTTANFTVTNPTVVSLFAFLGGMTTTAVIIGLSRVRRGSPSTMVLAGVALSSIFSGMTTMIQYFVDDVKLASLVYWTFGSLSKAGWGEIAMITAVTALAMGFFFYHRLNFNAMEAGTATAKSLGVPVDFLTLSSMVLCALVTAVCVAFTGSIAFIGLIAPHIMRKFVGSDYRFLLPGSALGGAVLLLLADVASRSVLPPAVLPIGALTSFLGAPMFLYLCLKGGKGT</sequence>
<dbReference type="FunFam" id="1.10.3470.10:FF:000001">
    <property type="entry name" value="Vitamin B12 ABC transporter permease BtuC"/>
    <property type="match status" value="1"/>
</dbReference>
<evidence type="ECO:0000313" key="9">
    <source>
        <dbReference type="EMBL" id="HIQ67998.1"/>
    </source>
</evidence>
<feature type="transmembrane region" description="Helical" evidence="8">
    <location>
        <begin position="66"/>
        <end position="84"/>
    </location>
</feature>
<keyword evidence="6 8" id="KW-1133">Transmembrane helix</keyword>
<evidence type="ECO:0000256" key="1">
    <source>
        <dbReference type="ARBA" id="ARBA00004651"/>
    </source>
</evidence>
<evidence type="ECO:0000256" key="2">
    <source>
        <dbReference type="ARBA" id="ARBA00007935"/>
    </source>
</evidence>
<dbReference type="GO" id="GO:0022857">
    <property type="term" value="F:transmembrane transporter activity"/>
    <property type="evidence" value="ECO:0007669"/>
    <property type="project" value="InterPro"/>
</dbReference>
<dbReference type="Proteomes" id="UP000886796">
    <property type="component" value="Unassembled WGS sequence"/>
</dbReference>
<keyword evidence="4" id="KW-1003">Cell membrane</keyword>
<dbReference type="GO" id="GO:0005886">
    <property type="term" value="C:plasma membrane"/>
    <property type="evidence" value="ECO:0007669"/>
    <property type="project" value="UniProtKB-SubCell"/>
</dbReference>
<evidence type="ECO:0000313" key="10">
    <source>
        <dbReference type="Proteomes" id="UP000886796"/>
    </source>
</evidence>
<evidence type="ECO:0000256" key="5">
    <source>
        <dbReference type="ARBA" id="ARBA00022692"/>
    </source>
</evidence>
<keyword evidence="5 8" id="KW-0812">Transmembrane</keyword>
<accession>A0A9D1CMF8</accession>